<reference evidence="11" key="1">
    <citation type="submission" date="2022-06" db="EMBL/GenBank/DDBJ databases">
        <title>Complete genome sequences of two strains of the flax pathogen Septoria linicola.</title>
        <authorList>
            <person name="Lapalu N."/>
            <person name="Simon A."/>
            <person name="Demenou B."/>
            <person name="Paumier D."/>
            <person name="Guillot M.-P."/>
            <person name="Gout L."/>
            <person name="Valade R."/>
        </authorList>
    </citation>
    <scope>NUCLEOTIDE SEQUENCE</scope>
    <source>
        <strain evidence="11">SE15195</strain>
    </source>
</reference>
<dbReference type="EMBL" id="CP099419">
    <property type="protein sequence ID" value="USW49952.1"/>
    <property type="molecule type" value="Genomic_DNA"/>
</dbReference>
<feature type="transmembrane region" description="Helical" evidence="9">
    <location>
        <begin position="375"/>
        <end position="394"/>
    </location>
</feature>
<dbReference type="Gene3D" id="1.20.1250.20">
    <property type="entry name" value="MFS general substrate transporter like domains"/>
    <property type="match status" value="1"/>
</dbReference>
<dbReference type="InterPro" id="IPR003663">
    <property type="entry name" value="Sugar/inositol_transpt"/>
</dbReference>
<feature type="domain" description="Major facilitator superfamily (MFS) profile" evidence="10">
    <location>
        <begin position="16"/>
        <end position="460"/>
    </location>
</feature>
<dbReference type="AlphaFoldDB" id="A0A9Q9EHI0"/>
<evidence type="ECO:0000256" key="6">
    <source>
        <dbReference type="ARBA" id="ARBA00023136"/>
    </source>
</evidence>
<protein>
    <submittedName>
        <fullName evidence="11">Major facilitator, sugar transporter, major facilitator superfamily</fullName>
    </submittedName>
</protein>
<dbReference type="InterPro" id="IPR050360">
    <property type="entry name" value="MFS_Sugar_Transporters"/>
</dbReference>
<feature type="compositionally biased region" description="Basic and acidic residues" evidence="8">
    <location>
        <begin position="551"/>
        <end position="560"/>
    </location>
</feature>
<feature type="transmembrane region" description="Helical" evidence="9">
    <location>
        <begin position="64"/>
        <end position="86"/>
    </location>
</feature>
<feature type="transmembrane region" description="Helical" evidence="9">
    <location>
        <begin position="313"/>
        <end position="333"/>
    </location>
</feature>
<dbReference type="SUPFAM" id="SSF103473">
    <property type="entry name" value="MFS general substrate transporter"/>
    <property type="match status" value="1"/>
</dbReference>
<feature type="transmembrane region" description="Helical" evidence="9">
    <location>
        <begin position="184"/>
        <end position="207"/>
    </location>
</feature>
<proteinExistence type="inferred from homology"/>
<feature type="region of interest" description="Disordered" evidence="8">
    <location>
        <begin position="528"/>
        <end position="589"/>
    </location>
</feature>
<evidence type="ECO:0000256" key="7">
    <source>
        <dbReference type="RuleBase" id="RU003346"/>
    </source>
</evidence>
<feature type="transmembrane region" description="Helical" evidence="9">
    <location>
        <begin position="274"/>
        <end position="293"/>
    </location>
</feature>
<dbReference type="PANTHER" id="PTHR48022">
    <property type="entry name" value="PLASTIDIC GLUCOSE TRANSPORTER 4"/>
    <property type="match status" value="1"/>
</dbReference>
<dbReference type="OrthoDB" id="6612291at2759"/>
<evidence type="ECO:0000256" key="5">
    <source>
        <dbReference type="ARBA" id="ARBA00022989"/>
    </source>
</evidence>
<organism evidence="11 12">
    <name type="scientific">Septoria linicola</name>
    <dbReference type="NCBI Taxonomy" id="215465"/>
    <lineage>
        <taxon>Eukaryota</taxon>
        <taxon>Fungi</taxon>
        <taxon>Dikarya</taxon>
        <taxon>Ascomycota</taxon>
        <taxon>Pezizomycotina</taxon>
        <taxon>Dothideomycetes</taxon>
        <taxon>Dothideomycetidae</taxon>
        <taxon>Mycosphaerellales</taxon>
        <taxon>Mycosphaerellaceae</taxon>
        <taxon>Septoria</taxon>
    </lineage>
</organism>
<dbReference type="PROSITE" id="PS50850">
    <property type="entry name" value="MFS"/>
    <property type="match status" value="1"/>
</dbReference>
<feature type="transmembrane region" description="Helical" evidence="9">
    <location>
        <begin position="414"/>
        <end position="432"/>
    </location>
</feature>
<keyword evidence="11" id="KW-0762">Sugar transport</keyword>
<evidence type="ECO:0000256" key="2">
    <source>
        <dbReference type="ARBA" id="ARBA00010992"/>
    </source>
</evidence>
<dbReference type="GO" id="GO:0005351">
    <property type="term" value="F:carbohydrate:proton symporter activity"/>
    <property type="evidence" value="ECO:0007669"/>
    <property type="project" value="TreeGrafter"/>
</dbReference>
<dbReference type="Pfam" id="PF00083">
    <property type="entry name" value="Sugar_tr"/>
    <property type="match status" value="1"/>
</dbReference>
<keyword evidence="3 7" id="KW-0813">Transport</keyword>
<feature type="transmembrane region" description="Helical" evidence="9">
    <location>
        <begin position="12"/>
        <end position="29"/>
    </location>
</feature>
<dbReference type="PANTHER" id="PTHR48022:SF68">
    <property type="entry name" value="MAJOR FACILITATOR SUPERFAMILY (MFS) PROFILE DOMAIN-CONTAINING PROTEIN-RELATED"/>
    <property type="match status" value="1"/>
</dbReference>
<keyword evidence="5 9" id="KW-1133">Transmembrane helix</keyword>
<keyword evidence="4 9" id="KW-0812">Transmembrane</keyword>
<comment type="similarity">
    <text evidence="2 7">Belongs to the major facilitator superfamily. Sugar transporter (TC 2.A.1.1) family.</text>
</comment>
<feature type="compositionally biased region" description="Basic residues" evidence="8">
    <location>
        <begin position="580"/>
        <end position="589"/>
    </location>
</feature>
<comment type="subcellular location">
    <subcellularLocation>
        <location evidence="1">Membrane</location>
        <topology evidence="1">Multi-pass membrane protein</topology>
    </subcellularLocation>
</comment>
<sequence length="589" mass="65229">MQEYLGLRGQSLSNAIGIVTGLIFFTYGYDQGLMGGFITIPGFFRQFPVLDMTVDPTDLQPVRLIGFTVAAWNLGCLFSAMIAVFIGDKMGRRNMVLFGLTFLLVGEVIQCSSFAWGQFVAGRFIAGIGNGFNCATMPAWQAECTKAHRRGTLLMISAGATTAAGLTVAYWVDFAFAWLDPSSAAWRVPIALQIGLIFIAAAVVAFMPESPRWLILQGREGQALKILGALNDTEQDTHEIHQEFLQIKDAVIEMAGAKFSNSFRMGDYRDFHRVVLAVMLQFFQQIGGINFMTQYYAAMFKNQYLWDPWKSRLLASGTGTAFFLASFVAVYCIDRVCGRRPLLLLGTSGMLFAMIILTIMLRINSRASLDAGTAFVFIFCCCWAIGWQGMSWLYQVEIVPLRIRGPANALSTGANWLGNFIVVLVGPIAFTTSTWKSYLIFVATNAVILPTIYFLYPETSMRCLEEVDYIFFTAHSSPRPWFDVKKAAADLPLWYGGDDEAPYEYEASDWHQRHVCFSDKVIDSEGDTTTLRPASSGAAEKFRSNSGTSSEEEKKSRNDSESTVPVPFVPDLSADDNGRPHSRSAGRGV</sequence>
<feature type="transmembrane region" description="Helical" evidence="9">
    <location>
        <begin position="438"/>
        <end position="456"/>
    </location>
</feature>
<dbReference type="NCBIfam" id="TIGR00879">
    <property type="entry name" value="SP"/>
    <property type="match status" value="1"/>
</dbReference>
<gene>
    <name evidence="11" type="ORF">Slin15195_G032710</name>
</gene>
<feature type="transmembrane region" description="Helical" evidence="9">
    <location>
        <begin position="342"/>
        <end position="363"/>
    </location>
</feature>
<keyword evidence="12" id="KW-1185">Reference proteome</keyword>
<evidence type="ECO:0000313" key="11">
    <source>
        <dbReference type="EMBL" id="USW49952.1"/>
    </source>
</evidence>
<feature type="transmembrane region" description="Helical" evidence="9">
    <location>
        <begin position="121"/>
        <end position="140"/>
    </location>
</feature>
<feature type="transmembrane region" description="Helical" evidence="9">
    <location>
        <begin position="95"/>
        <end position="115"/>
    </location>
</feature>
<evidence type="ECO:0000256" key="9">
    <source>
        <dbReference type="SAM" id="Phobius"/>
    </source>
</evidence>
<dbReference type="InterPro" id="IPR036259">
    <property type="entry name" value="MFS_trans_sf"/>
</dbReference>
<evidence type="ECO:0000259" key="10">
    <source>
        <dbReference type="PROSITE" id="PS50850"/>
    </source>
</evidence>
<accession>A0A9Q9EHI0</accession>
<keyword evidence="6 9" id="KW-0472">Membrane</keyword>
<dbReference type="Proteomes" id="UP001056384">
    <property type="component" value="Chromosome 2"/>
</dbReference>
<evidence type="ECO:0000256" key="8">
    <source>
        <dbReference type="SAM" id="MobiDB-lite"/>
    </source>
</evidence>
<evidence type="ECO:0000256" key="3">
    <source>
        <dbReference type="ARBA" id="ARBA00022448"/>
    </source>
</evidence>
<evidence type="ECO:0000256" key="1">
    <source>
        <dbReference type="ARBA" id="ARBA00004141"/>
    </source>
</evidence>
<dbReference type="GO" id="GO:0016020">
    <property type="term" value="C:membrane"/>
    <property type="evidence" value="ECO:0007669"/>
    <property type="project" value="UniProtKB-SubCell"/>
</dbReference>
<evidence type="ECO:0000313" key="12">
    <source>
        <dbReference type="Proteomes" id="UP001056384"/>
    </source>
</evidence>
<dbReference type="PRINTS" id="PR00171">
    <property type="entry name" value="SUGRTRNSPORT"/>
</dbReference>
<evidence type="ECO:0000256" key="4">
    <source>
        <dbReference type="ARBA" id="ARBA00022692"/>
    </source>
</evidence>
<dbReference type="InterPro" id="IPR020846">
    <property type="entry name" value="MFS_dom"/>
</dbReference>
<dbReference type="InterPro" id="IPR005828">
    <property type="entry name" value="MFS_sugar_transport-like"/>
</dbReference>
<feature type="transmembrane region" description="Helical" evidence="9">
    <location>
        <begin position="152"/>
        <end position="172"/>
    </location>
</feature>
<name>A0A9Q9EHI0_9PEZI</name>